<feature type="chain" id="PRO_5007302189" evidence="1">
    <location>
        <begin position="28"/>
        <end position="113"/>
    </location>
</feature>
<dbReference type="KEGG" id="mdn:JT25_003775"/>
<keyword evidence="3" id="KW-1185">Reference proteome</keyword>
<keyword evidence="1" id="KW-0732">Signal</keyword>
<dbReference type="EMBL" id="CP014476">
    <property type="protein sequence ID" value="AMK75612.1"/>
    <property type="molecule type" value="Genomic_DNA"/>
</dbReference>
<sequence length="113" mass="12417">MKQFNNTPIKSFVFVLALSAVSLSLQARDSLEALRTDLNTETTERKNIDNTLSNQISAEVFARSNSDSAIHSRINGILLQLPPDHYIGEYYAGGKVFYVDDSGQHGLIASLAD</sequence>
<reference evidence="2 3" key="1">
    <citation type="journal article" date="2015" name="Environ. Microbiol.">
        <title>Methane oxidation coupled to nitrate reduction under hypoxia by the Gammaproteobacterium Methylomonas denitrificans, sp. nov. type strain FJG1.</title>
        <authorList>
            <person name="Kits K.D."/>
            <person name="Klotz M.G."/>
            <person name="Stein L.Y."/>
        </authorList>
    </citation>
    <scope>NUCLEOTIDE SEQUENCE [LARGE SCALE GENOMIC DNA]</scope>
    <source>
        <strain evidence="2 3">FJG1</strain>
    </source>
</reference>
<dbReference type="STRING" id="1538553.JT25_003775"/>
<dbReference type="RefSeq" id="WP_052142014.1">
    <property type="nucleotide sequence ID" value="NZ_CP014476.1"/>
</dbReference>
<gene>
    <name evidence="2" type="ORF">JT25_003775</name>
</gene>
<evidence type="ECO:0000313" key="2">
    <source>
        <dbReference type="EMBL" id="AMK75612.1"/>
    </source>
</evidence>
<feature type="signal peptide" evidence="1">
    <location>
        <begin position="1"/>
        <end position="27"/>
    </location>
</feature>
<dbReference type="AlphaFoldDB" id="A0A140E5D8"/>
<name>A0A140E5D8_9GAMM</name>
<proteinExistence type="predicted"/>
<accession>A0A140E5D8</accession>
<dbReference type="OrthoDB" id="5573519at2"/>
<evidence type="ECO:0000313" key="3">
    <source>
        <dbReference type="Proteomes" id="UP000030512"/>
    </source>
</evidence>
<organism evidence="2 3">
    <name type="scientific">Methylomonas denitrificans</name>
    <dbReference type="NCBI Taxonomy" id="1538553"/>
    <lineage>
        <taxon>Bacteria</taxon>
        <taxon>Pseudomonadati</taxon>
        <taxon>Pseudomonadota</taxon>
        <taxon>Gammaproteobacteria</taxon>
        <taxon>Methylococcales</taxon>
        <taxon>Methylococcaceae</taxon>
        <taxon>Methylomonas</taxon>
    </lineage>
</organism>
<protein>
    <submittedName>
        <fullName evidence="2">Uncharacterized protein</fullName>
    </submittedName>
</protein>
<dbReference type="Proteomes" id="UP000030512">
    <property type="component" value="Chromosome"/>
</dbReference>
<evidence type="ECO:0000256" key="1">
    <source>
        <dbReference type="SAM" id="SignalP"/>
    </source>
</evidence>